<dbReference type="GO" id="GO:0046983">
    <property type="term" value="F:protein dimerization activity"/>
    <property type="evidence" value="ECO:0007669"/>
    <property type="project" value="InterPro"/>
</dbReference>
<evidence type="ECO:0000259" key="5">
    <source>
        <dbReference type="PROSITE" id="PS51776"/>
    </source>
</evidence>
<name>A0A6F9DRF9_9ASCI</name>
<evidence type="ECO:0000256" key="3">
    <source>
        <dbReference type="ARBA" id="ARBA00023054"/>
    </source>
</evidence>
<dbReference type="PROSITE" id="PS51776">
    <property type="entry name" value="RH1"/>
    <property type="match status" value="1"/>
</dbReference>
<proteinExistence type="evidence at transcript level"/>
<dbReference type="Pfam" id="PF09744">
    <property type="entry name" value="RH1"/>
    <property type="match status" value="1"/>
</dbReference>
<dbReference type="AlphaFoldDB" id="A0A6F9DRF9"/>
<accession>A0A6F9DRF9</accession>
<dbReference type="GO" id="GO:0051959">
    <property type="term" value="F:dynein light intermediate chain binding"/>
    <property type="evidence" value="ECO:0007669"/>
    <property type="project" value="TreeGrafter"/>
</dbReference>
<dbReference type="CDD" id="cd14445">
    <property type="entry name" value="RILP-like"/>
    <property type="match status" value="1"/>
</dbReference>
<dbReference type="PROSITE" id="PS51777">
    <property type="entry name" value="RH2"/>
    <property type="match status" value="1"/>
</dbReference>
<evidence type="ECO:0000256" key="2">
    <source>
        <dbReference type="ARBA" id="ARBA00022927"/>
    </source>
</evidence>
<dbReference type="InterPro" id="IPR034744">
    <property type="entry name" value="RH2"/>
</dbReference>
<sequence length="445" mass="51323">MESEELDSPTDPLSADDMLFPIEDSNYKVFEKRYEDLNVIDVYNIASSVGQEFERLTDAFGGAIFSGVMPKIIRILETLEVLVTKRQEELTEMTELKGNVQKLQMDSKLKDEKQKEELDIVESTWRDETRDLLENIKTLEEDNQKLAKLITEKLEEENDNEVTISVTDQQSKMTARLQEQLQKQRDDIRAKNRIIEEQNTEVDALQSQIQRLSKLNMDLRHKMVLLEQQGKSLIQEKAELESKLNEKDKTSLQLQMKTLPSSNPTTPEHEKPIPKNEQTSMDDGWPGDPLLANKLVIDLNDPDRPRYTLKELQEVLEQRNLLKIRVFQLDEELRYHRGDDSWEELNANELRESKSSEKSKSSASGVRGFFSFLWPRPETQVDGKQRPQATNTQDDPSIEEQRPLPGVTVATAEENDSDNESDDDDVISSEMQVMSPTIERDELTP</sequence>
<dbReference type="SUPFAM" id="SSF161256">
    <property type="entry name" value="RILP dimerisation region"/>
    <property type="match status" value="1"/>
</dbReference>
<feature type="compositionally biased region" description="Acidic residues" evidence="4">
    <location>
        <begin position="413"/>
        <end position="427"/>
    </location>
</feature>
<feature type="domain" description="RH1" evidence="5">
    <location>
        <begin position="25"/>
        <end position="113"/>
    </location>
</feature>
<dbReference type="InterPro" id="IPR034743">
    <property type="entry name" value="RH1"/>
</dbReference>
<feature type="compositionally biased region" description="Polar residues" evidence="4">
    <location>
        <begin position="251"/>
        <end position="266"/>
    </location>
</feature>
<dbReference type="Gene3D" id="1.20.58.1770">
    <property type="match status" value="1"/>
</dbReference>
<keyword evidence="1" id="KW-0813">Transport</keyword>
<dbReference type="InterPro" id="IPR051241">
    <property type="entry name" value="DZIP_RILPL"/>
</dbReference>
<dbReference type="InterPro" id="IPR021563">
    <property type="entry name" value="RILP_dimer"/>
</dbReference>
<dbReference type="GO" id="GO:0036064">
    <property type="term" value="C:ciliary basal body"/>
    <property type="evidence" value="ECO:0007669"/>
    <property type="project" value="TreeGrafter"/>
</dbReference>
<reference evidence="7" key="1">
    <citation type="submission" date="2020-04" db="EMBL/GenBank/DDBJ databases">
        <authorList>
            <person name="Neveu A P."/>
        </authorList>
    </citation>
    <scope>NUCLEOTIDE SEQUENCE</scope>
    <source>
        <tissue evidence="7">Whole embryo</tissue>
    </source>
</reference>
<dbReference type="GO" id="GO:0015031">
    <property type="term" value="P:protein transport"/>
    <property type="evidence" value="ECO:0007669"/>
    <property type="project" value="UniProtKB-KW"/>
</dbReference>
<dbReference type="PANTHER" id="PTHR21502">
    <property type="entry name" value="ZINC FINGER PROTEIN DZIP1"/>
    <property type="match status" value="1"/>
</dbReference>
<dbReference type="GO" id="GO:0060271">
    <property type="term" value="P:cilium assembly"/>
    <property type="evidence" value="ECO:0007669"/>
    <property type="project" value="TreeGrafter"/>
</dbReference>
<dbReference type="PANTHER" id="PTHR21502:SF4">
    <property type="entry name" value="RILP-LIKE PROTEIN HOMOLOG"/>
    <property type="match status" value="1"/>
</dbReference>
<dbReference type="Pfam" id="PF11461">
    <property type="entry name" value="RILP"/>
    <property type="match status" value="1"/>
</dbReference>
<organism evidence="7">
    <name type="scientific">Phallusia mammillata</name>
    <dbReference type="NCBI Taxonomy" id="59560"/>
    <lineage>
        <taxon>Eukaryota</taxon>
        <taxon>Metazoa</taxon>
        <taxon>Chordata</taxon>
        <taxon>Tunicata</taxon>
        <taxon>Ascidiacea</taxon>
        <taxon>Phlebobranchia</taxon>
        <taxon>Ascidiidae</taxon>
        <taxon>Phallusia</taxon>
    </lineage>
</organism>
<evidence type="ECO:0000256" key="1">
    <source>
        <dbReference type="ARBA" id="ARBA00022448"/>
    </source>
</evidence>
<protein>
    <submittedName>
        <fullName evidence="7">RILP-like protein 1</fullName>
    </submittedName>
</protein>
<feature type="region of interest" description="Disordered" evidence="4">
    <location>
        <begin position="244"/>
        <end position="287"/>
    </location>
</feature>
<gene>
    <name evidence="7" type="primary">Rilpl1</name>
</gene>
<evidence type="ECO:0000313" key="7">
    <source>
        <dbReference type="EMBL" id="CAB3265583.1"/>
    </source>
</evidence>
<feature type="domain" description="RH2" evidence="6">
    <location>
        <begin position="304"/>
        <end position="369"/>
    </location>
</feature>
<dbReference type="EMBL" id="LR789721">
    <property type="protein sequence ID" value="CAB3265583.1"/>
    <property type="molecule type" value="mRNA"/>
</dbReference>
<dbReference type="GO" id="GO:0005737">
    <property type="term" value="C:cytoplasm"/>
    <property type="evidence" value="ECO:0007669"/>
    <property type="project" value="TreeGrafter"/>
</dbReference>
<feature type="region of interest" description="Disordered" evidence="4">
    <location>
        <begin position="377"/>
        <end position="445"/>
    </location>
</feature>
<keyword evidence="2" id="KW-0653">Protein transport</keyword>
<keyword evidence="3" id="KW-0175">Coiled coil</keyword>
<evidence type="ECO:0000259" key="6">
    <source>
        <dbReference type="PROSITE" id="PS51777"/>
    </source>
</evidence>
<dbReference type="GO" id="GO:0031267">
    <property type="term" value="F:small GTPase binding"/>
    <property type="evidence" value="ECO:0007669"/>
    <property type="project" value="TreeGrafter"/>
</dbReference>
<evidence type="ECO:0000256" key="4">
    <source>
        <dbReference type="SAM" id="MobiDB-lite"/>
    </source>
</evidence>